<evidence type="ECO:0008006" key="4">
    <source>
        <dbReference type="Google" id="ProtNLM"/>
    </source>
</evidence>
<reference evidence="2" key="2">
    <citation type="submission" date="2022-06" db="UniProtKB">
        <authorList>
            <consortium name="EnsemblMetazoa"/>
        </authorList>
    </citation>
    <scope>IDENTIFICATION</scope>
    <source>
        <strain evidence="2">p50T (Dazao)</strain>
    </source>
</reference>
<dbReference type="EnsemblMetazoa" id="XM_004931852.3">
    <property type="protein sequence ID" value="XP_004931909.1"/>
    <property type="gene ID" value="LOC101735667"/>
</dbReference>
<evidence type="ECO:0000256" key="1">
    <source>
        <dbReference type="SAM" id="SignalP"/>
    </source>
</evidence>
<dbReference type="AlphaFoldDB" id="A0A8R1WQZ1"/>
<keyword evidence="3" id="KW-1185">Reference proteome</keyword>
<sequence>MNLKIPIIFLFGCTFAALKTEAALHENLLADETNTFEETDDLKTAANAWYIYSNFDRNYPDGSSSVYRHGFVTGFENYPSGNNYGRYSGYSSNVGNGGYGGYSGNGGLASYYGYKNPYYEAANHLGYGYYKKPGYGNIYNNGITPSLVTGYRGYS</sequence>
<feature type="signal peptide" evidence="1">
    <location>
        <begin position="1"/>
        <end position="22"/>
    </location>
</feature>
<gene>
    <name evidence="2" type="primary">101735667</name>
</gene>
<dbReference type="KEGG" id="bmor:101735667"/>
<name>A0A8R1WQZ1_BOMMO</name>
<dbReference type="OrthoDB" id="7493406at2759"/>
<reference evidence="3" key="1">
    <citation type="journal article" date="2008" name="Insect Biochem. Mol. Biol.">
        <title>The genome of a lepidopteran model insect, the silkworm Bombyx mori.</title>
        <authorList>
            <consortium name="International Silkworm Genome Consortium"/>
        </authorList>
    </citation>
    <scope>NUCLEOTIDE SEQUENCE [LARGE SCALE GENOMIC DNA]</scope>
    <source>
        <strain evidence="3">p50T</strain>
    </source>
</reference>
<dbReference type="Proteomes" id="UP000005204">
    <property type="component" value="Unassembled WGS sequence"/>
</dbReference>
<feature type="chain" id="PRO_5035941009" description="Cuticle protein" evidence="1">
    <location>
        <begin position="23"/>
        <end position="155"/>
    </location>
</feature>
<organism evidence="2 3">
    <name type="scientific">Bombyx mori</name>
    <name type="common">Silk moth</name>
    <dbReference type="NCBI Taxonomy" id="7091"/>
    <lineage>
        <taxon>Eukaryota</taxon>
        <taxon>Metazoa</taxon>
        <taxon>Ecdysozoa</taxon>
        <taxon>Arthropoda</taxon>
        <taxon>Hexapoda</taxon>
        <taxon>Insecta</taxon>
        <taxon>Pterygota</taxon>
        <taxon>Neoptera</taxon>
        <taxon>Endopterygota</taxon>
        <taxon>Lepidoptera</taxon>
        <taxon>Glossata</taxon>
        <taxon>Ditrysia</taxon>
        <taxon>Bombycoidea</taxon>
        <taxon>Bombycidae</taxon>
        <taxon>Bombycinae</taxon>
        <taxon>Bombyx</taxon>
    </lineage>
</organism>
<proteinExistence type="predicted"/>
<protein>
    <recommendedName>
        <fullName evidence="4">Cuticle protein</fullName>
    </recommendedName>
</protein>
<accession>A0A8R1WQZ1</accession>
<keyword evidence="1" id="KW-0732">Signal</keyword>
<evidence type="ECO:0000313" key="3">
    <source>
        <dbReference type="Proteomes" id="UP000005204"/>
    </source>
</evidence>
<evidence type="ECO:0000313" key="2">
    <source>
        <dbReference type="EnsemblMetazoa" id="XP_004931909.1"/>
    </source>
</evidence>